<keyword evidence="1" id="KW-0472">Membrane</keyword>
<dbReference type="Proteomes" id="UP000693970">
    <property type="component" value="Unassembled WGS sequence"/>
</dbReference>
<feature type="transmembrane region" description="Helical" evidence="1">
    <location>
        <begin position="102"/>
        <end position="125"/>
    </location>
</feature>
<organism evidence="2 3">
    <name type="scientific">Nitzschia inconspicua</name>
    <dbReference type="NCBI Taxonomy" id="303405"/>
    <lineage>
        <taxon>Eukaryota</taxon>
        <taxon>Sar</taxon>
        <taxon>Stramenopiles</taxon>
        <taxon>Ochrophyta</taxon>
        <taxon>Bacillariophyta</taxon>
        <taxon>Bacillariophyceae</taxon>
        <taxon>Bacillariophycidae</taxon>
        <taxon>Bacillariales</taxon>
        <taxon>Bacillariaceae</taxon>
        <taxon>Nitzschia</taxon>
    </lineage>
</organism>
<keyword evidence="1" id="KW-1133">Transmembrane helix</keyword>
<dbReference type="EMBL" id="JAGRRH010000026">
    <property type="protein sequence ID" value="KAG7341503.1"/>
    <property type="molecule type" value="Genomic_DNA"/>
</dbReference>
<evidence type="ECO:0000313" key="3">
    <source>
        <dbReference type="Proteomes" id="UP000693970"/>
    </source>
</evidence>
<feature type="transmembrane region" description="Helical" evidence="1">
    <location>
        <begin position="137"/>
        <end position="159"/>
    </location>
</feature>
<reference evidence="2" key="2">
    <citation type="submission" date="2021-04" db="EMBL/GenBank/DDBJ databases">
        <authorList>
            <person name="Podell S."/>
        </authorList>
    </citation>
    <scope>NUCLEOTIDE SEQUENCE</scope>
    <source>
        <strain evidence="2">Hildebrandi</strain>
    </source>
</reference>
<evidence type="ECO:0000256" key="1">
    <source>
        <dbReference type="SAM" id="Phobius"/>
    </source>
</evidence>
<evidence type="ECO:0000313" key="2">
    <source>
        <dbReference type="EMBL" id="KAG7341503.1"/>
    </source>
</evidence>
<name>A0A9K3PBN3_9STRA</name>
<feature type="transmembrane region" description="Helical" evidence="1">
    <location>
        <begin position="179"/>
        <end position="197"/>
    </location>
</feature>
<feature type="transmembrane region" description="Helical" evidence="1">
    <location>
        <begin position="68"/>
        <end position="90"/>
    </location>
</feature>
<feature type="transmembrane region" description="Helical" evidence="1">
    <location>
        <begin position="251"/>
        <end position="269"/>
    </location>
</feature>
<keyword evidence="1" id="KW-0812">Transmembrane</keyword>
<dbReference type="Pfam" id="PF09980">
    <property type="entry name" value="DUF2214"/>
    <property type="match status" value="1"/>
</dbReference>
<gene>
    <name evidence="2" type="ORF">IV203_023455</name>
</gene>
<proteinExistence type="predicted"/>
<keyword evidence="3" id="KW-1185">Reference proteome</keyword>
<comment type="caution">
    <text evidence="2">The sequence shown here is derived from an EMBL/GenBank/DDBJ whole genome shotgun (WGS) entry which is preliminary data.</text>
</comment>
<reference evidence="2" key="1">
    <citation type="journal article" date="2021" name="Sci. Rep.">
        <title>Diploid genomic architecture of Nitzschia inconspicua, an elite biomass production diatom.</title>
        <authorList>
            <person name="Oliver A."/>
            <person name="Podell S."/>
            <person name="Pinowska A."/>
            <person name="Traller J.C."/>
            <person name="Smith S.R."/>
            <person name="McClure R."/>
            <person name="Beliaev A."/>
            <person name="Bohutskyi P."/>
            <person name="Hill E.A."/>
            <person name="Rabines A."/>
            <person name="Zheng H."/>
            <person name="Allen L.Z."/>
            <person name="Kuo A."/>
            <person name="Grigoriev I.V."/>
            <person name="Allen A.E."/>
            <person name="Hazlebeck D."/>
            <person name="Allen E.E."/>
        </authorList>
    </citation>
    <scope>NUCLEOTIDE SEQUENCE</scope>
    <source>
        <strain evidence="2">Hildebrandi</strain>
    </source>
</reference>
<protein>
    <submittedName>
        <fullName evidence="2">DUF2214 domain containing membrane protein</fullName>
    </submittedName>
</protein>
<sequence>MKLLSRQRPPIDKFGQRTGCFFAAPHDSKVTHGRESIFFPTHPCGDNASMGEGSSTEKSQSAYSSTETVLFMSAATAFTMTFPECALAAVSGGVAGPVPSAFFAWLHFIGVMGVSGGLVAERLLIKYEMTEEDENKANIADGIYGLSAFSLLISGYFRITQYAKGFDFYKNEPIFWLKMASVAVLGGLSFFPATVFFRRDQARRKGATLPPLSDAIVDRISNILNAEILAVASIPFMASLMARGVLYVNDFPWAIGAALYALSLGGAGYKYGKEAFDLLESESALVTLDRNES</sequence>
<dbReference type="AlphaFoldDB" id="A0A9K3PBN3"/>
<dbReference type="OrthoDB" id="495663at2759"/>
<accession>A0A9K3PBN3</accession>
<dbReference type="InterPro" id="IPR018706">
    <property type="entry name" value="DUF2214_membrane"/>
</dbReference>